<dbReference type="InterPro" id="IPR053748">
    <property type="entry name" value="Host_DNA_Degrad_Endo"/>
</dbReference>
<dbReference type="OrthoDB" id="1551455at2"/>
<feature type="compositionally biased region" description="Basic and acidic residues" evidence="1">
    <location>
        <begin position="21"/>
        <end position="31"/>
    </location>
</feature>
<keyword evidence="3" id="KW-1185">Reference proteome</keyword>
<evidence type="ECO:0000313" key="2">
    <source>
        <dbReference type="EMBL" id="TDT44549.1"/>
    </source>
</evidence>
<evidence type="ECO:0000256" key="1">
    <source>
        <dbReference type="SAM" id="MobiDB-lite"/>
    </source>
</evidence>
<sequence length="189" mass="21478">MNEAVPRSPEKPQAKIPARPTAREVEGEKRQSAGLGHEILEIGGYDFKYICEIEPERNDDGTVRMLAPQDRYENTGYLTLNRYGAGPFCKFKIPWNISKCGVYALVVDEQIHYVGETENLSNRFNMGYGNISPRNCFAGGQETNCRINSLIFDKLSEGCRVTLWFHTTDEYKKVESALREIGAFGWNRV</sequence>
<dbReference type="InterPro" id="IPR044556">
    <property type="entry name" value="EndoII-like_GIY-YIG"/>
</dbReference>
<organism evidence="2 3">
    <name type="scientific">Halospina denitrificans</name>
    <dbReference type="NCBI Taxonomy" id="332522"/>
    <lineage>
        <taxon>Bacteria</taxon>
        <taxon>Pseudomonadati</taxon>
        <taxon>Pseudomonadota</taxon>
        <taxon>Gammaproteobacteria</taxon>
        <taxon>Halospina</taxon>
    </lineage>
</organism>
<feature type="region of interest" description="Disordered" evidence="1">
    <location>
        <begin position="1"/>
        <end position="31"/>
    </location>
</feature>
<dbReference type="EMBL" id="SOAX01000001">
    <property type="protein sequence ID" value="TDT44549.1"/>
    <property type="molecule type" value="Genomic_DNA"/>
</dbReference>
<gene>
    <name evidence="2" type="ORF">DES49_0660</name>
</gene>
<comment type="caution">
    <text evidence="2">The sequence shown here is derived from an EMBL/GenBank/DDBJ whole genome shotgun (WGS) entry which is preliminary data.</text>
</comment>
<protein>
    <recommendedName>
        <fullName evidence="4">GIY-YIG domain-containing protein</fullName>
    </recommendedName>
</protein>
<dbReference type="RefSeq" id="WP_133734921.1">
    <property type="nucleotide sequence ID" value="NZ_SOAX01000001.1"/>
</dbReference>
<dbReference type="Proteomes" id="UP000295830">
    <property type="component" value="Unassembled WGS sequence"/>
</dbReference>
<proteinExistence type="predicted"/>
<dbReference type="Gene3D" id="3.40.1440.40">
    <property type="match status" value="1"/>
</dbReference>
<accession>A0A4R7K4H1</accession>
<dbReference type="CDD" id="cd10436">
    <property type="entry name" value="GIY-YIG_EndoII_Hpy188I_like"/>
    <property type="match status" value="1"/>
</dbReference>
<evidence type="ECO:0000313" key="3">
    <source>
        <dbReference type="Proteomes" id="UP000295830"/>
    </source>
</evidence>
<name>A0A4R7K4H1_9GAMM</name>
<evidence type="ECO:0008006" key="4">
    <source>
        <dbReference type="Google" id="ProtNLM"/>
    </source>
</evidence>
<reference evidence="2 3" key="1">
    <citation type="submission" date="2019-03" db="EMBL/GenBank/DDBJ databases">
        <title>Genomic Encyclopedia of Type Strains, Phase IV (KMG-IV): sequencing the most valuable type-strain genomes for metagenomic binning, comparative biology and taxonomic classification.</title>
        <authorList>
            <person name="Goeker M."/>
        </authorList>
    </citation>
    <scope>NUCLEOTIDE SEQUENCE [LARGE SCALE GENOMIC DNA]</scope>
    <source>
        <strain evidence="2 3">DSM 15505</strain>
    </source>
</reference>
<dbReference type="AlphaFoldDB" id="A0A4R7K4H1"/>